<comment type="similarity">
    <text evidence="6">Belongs to the sigma-70 factor family. SigI subfamily.</text>
</comment>
<dbReference type="InterPro" id="IPR007627">
    <property type="entry name" value="RNA_pol_sigma70_r2"/>
</dbReference>
<dbReference type="Gene3D" id="1.10.1740.10">
    <property type="match status" value="1"/>
</dbReference>
<dbReference type="InterPro" id="IPR014244">
    <property type="entry name" value="RNA_pol_sigma-I"/>
</dbReference>
<dbReference type="RefSeq" id="WP_117153438.1">
    <property type="nucleotide sequence ID" value="NZ_BMLG01000002.1"/>
</dbReference>
<keyword evidence="6" id="KW-0346">Stress response</keyword>
<gene>
    <name evidence="6 8" type="primary">sigI</name>
    <name evidence="8" type="ORF">GCM10011351_09410</name>
</gene>
<comment type="caution">
    <text evidence="8">The sequence shown here is derived from an EMBL/GenBank/DDBJ whole genome shotgun (WGS) entry which is preliminary data.</text>
</comment>
<protein>
    <recommendedName>
        <fullName evidence="6">RNA polymerase sigma factor SigI</fullName>
    </recommendedName>
</protein>
<sequence length="244" mass="28495">MKSLAVLETRENTLEENVRLVQLGDRKLQNRLLKVYKPFIVKTVSEVCKRYISSTSDDEFSIGLSAFNEAMIDFSPEKGCSFLAFARLVIKRKTIDYIRKESKRQLPVYLDDGYNDEQMDNAIEVEIASKIYHLKTEQWHQREEIKALVQQLNNYQIGFNELINNAPKHRDARNSAIKVALTLYQNETMREYVKLKKQVPIKDLIPHVTVSKKTLERNRKFILALFVILDGDYIYLKEYLKGVG</sequence>
<dbReference type="PANTHER" id="PTHR30385:SF6">
    <property type="entry name" value="RNA POLYMERASE SIGMA FACTOR SIGI"/>
    <property type="match status" value="1"/>
</dbReference>
<dbReference type="InterPro" id="IPR013325">
    <property type="entry name" value="RNA_pol_sigma_r2"/>
</dbReference>
<evidence type="ECO:0000256" key="1">
    <source>
        <dbReference type="ARBA" id="ARBA00022490"/>
    </source>
</evidence>
<keyword evidence="3 6" id="KW-0731">Sigma factor</keyword>
<reference evidence="8" key="1">
    <citation type="journal article" date="2014" name="Int. J. Syst. Evol. Microbiol.">
        <title>Complete genome sequence of Corynebacterium casei LMG S-19264T (=DSM 44701T), isolated from a smear-ripened cheese.</title>
        <authorList>
            <consortium name="US DOE Joint Genome Institute (JGI-PGF)"/>
            <person name="Walter F."/>
            <person name="Albersmeier A."/>
            <person name="Kalinowski J."/>
            <person name="Ruckert C."/>
        </authorList>
    </citation>
    <scope>NUCLEOTIDE SEQUENCE</scope>
    <source>
        <strain evidence="8">CGMCC 1.6333</strain>
    </source>
</reference>
<dbReference type="PANTHER" id="PTHR30385">
    <property type="entry name" value="SIGMA FACTOR F FLAGELLAR"/>
    <property type="match status" value="1"/>
</dbReference>
<name>A0A917TKH7_9BACI</name>
<dbReference type="OrthoDB" id="3190733at2"/>
<evidence type="ECO:0000256" key="4">
    <source>
        <dbReference type="ARBA" id="ARBA00023125"/>
    </source>
</evidence>
<evidence type="ECO:0000256" key="2">
    <source>
        <dbReference type="ARBA" id="ARBA00023015"/>
    </source>
</evidence>
<dbReference type="AlphaFoldDB" id="A0A917TKH7"/>
<comment type="activity regulation">
    <text evidence="6">Negatively regulated by the anti-sigma-I factor RsgI.</text>
</comment>
<dbReference type="Pfam" id="PF04542">
    <property type="entry name" value="Sigma70_r2"/>
    <property type="match status" value="1"/>
</dbReference>
<evidence type="ECO:0000313" key="8">
    <source>
        <dbReference type="EMBL" id="GGM25898.1"/>
    </source>
</evidence>
<feature type="domain" description="RNA polymerase sigma-70 region 2" evidence="7">
    <location>
        <begin position="36"/>
        <end position="103"/>
    </location>
</feature>
<feature type="short sequence motif" description="Polymerase core binding" evidence="6">
    <location>
        <begin position="58"/>
        <end position="71"/>
    </location>
</feature>
<evidence type="ECO:0000256" key="3">
    <source>
        <dbReference type="ARBA" id="ARBA00023082"/>
    </source>
</evidence>
<keyword evidence="4 6" id="KW-0238">DNA-binding</keyword>
<dbReference type="SUPFAM" id="SSF88946">
    <property type="entry name" value="Sigma2 domain of RNA polymerase sigma factors"/>
    <property type="match status" value="1"/>
</dbReference>
<evidence type="ECO:0000259" key="7">
    <source>
        <dbReference type="Pfam" id="PF04542"/>
    </source>
</evidence>
<organism evidence="8 9">
    <name type="scientific">Paraliobacillus quinghaiensis</name>
    <dbReference type="NCBI Taxonomy" id="470815"/>
    <lineage>
        <taxon>Bacteria</taxon>
        <taxon>Bacillati</taxon>
        <taxon>Bacillota</taxon>
        <taxon>Bacilli</taxon>
        <taxon>Bacillales</taxon>
        <taxon>Bacillaceae</taxon>
        <taxon>Paraliobacillus</taxon>
    </lineage>
</organism>
<evidence type="ECO:0000256" key="6">
    <source>
        <dbReference type="HAMAP-Rule" id="MF_02064"/>
    </source>
</evidence>
<dbReference type="PIRSF" id="PIRSF038953">
    <property type="entry name" value="SigI"/>
    <property type="match status" value="1"/>
</dbReference>
<keyword evidence="1 6" id="KW-0963">Cytoplasm</keyword>
<comment type="subunit">
    <text evidence="6">Interacts with RsgI.</text>
</comment>
<comment type="subcellular location">
    <subcellularLocation>
        <location evidence="6">Cytoplasm</location>
    </subcellularLocation>
</comment>
<keyword evidence="5 6" id="KW-0804">Transcription</keyword>
<reference evidence="8" key="2">
    <citation type="submission" date="2020-09" db="EMBL/GenBank/DDBJ databases">
        <authorList>
            <person name="Sun Q."/>
            <person name="Zhou Y."/>
        </authorList>
    </citation>
    <scope>NUCLEOTIDE SEQUENCE</scope>
    <source>
        <strain evidence="8">CGMCC 1.6333</strain>
    </source>
</reference>
<evidence type="ECO:0000313" key="9">
    <source>
        <dbReference type="Proteomes" id="UP000618460"/>
    </source>
</evidence>
<keyword evidence="9" id="KW-1185">Reference proteome</keyword>
<dbReference type="GO" id="GO:0003677">
    <property type="term" value="F:DNA binding"/>
    <property type="evidence" value="ECO:0007669"/>
    <property type="project" value="UniProtKB-UniRule"/>
</dbReference>
<dbReference type="HAMAP" id="MF_02064">
    <property type="entry name" value="Sigma70_SigI"/>
    <property type="match status" value="1"/>
</dbReference>
<feature type="DNA-binding region" description="H-T-H motif" evidence="6">
    <location>
        <begin position="201"/>
        <end position="220"/>
    </location>
</feature>
<proteinExistence type="inferred from homology"/>
<dbReference type="EMBL" id="BMLG01000002">
    <property type="protein sequence ID" value="GGM25898.1"/>
    <property type="molecule type" value="Genomic_DNA"/>
</dbReference>
<accession>A0A917TKH7</accession>
<comment type="function">
    <text evidence="6">Sigma factors are initiation factors that promote the attachment of RNA polymerase to specific initiation sites and are then released.</text>
</comment>
<dbReference type="GO" id="GO:0016987">
    <property type="term" value="F:sigma factor activity"/>
    <property type="evidence" value="ECO:0007669"/>
    <property type="project" value="UniProtKB-UniRule"/>
</dbReference>
<dbReference type="NCBIfam" id="TIGR02895">
    <property type="entry name" value="spore_sigI"/>
    <property type="match status" value="1"/>
</dbReference>
<dbReference type="GO" id="GO:0006352">
    <property type="term" value="P:DNA-templated transcription initiation"/>
    <property type="evidence" value="ECO:0007669"/>
    <property type="project" value="UniProtKB-UniRule"/>
</dbReference>
<dbReference type="Proteomes" id="UP000618460">
    <property type="component" value="Unassembled WGS sequence"/>
</dbReference>
<keyword evidence="2 6" id="KW-0805">Transcription regulation</keyword>
<evidence type="ECO:0000256" key="5">
    <source>
        <dbReference type="ARBA" id="ARBA00023163"/>
    </source>
</evidence>
<dbReference type="GO" id="GO:0005737">
    <property type="term" value="C:cytoplasm"/>
    <property type="evidence" value="ECO:0007669"/>
    <property type="project" value="UniProtKB-SubCell"/>
</dbReference>